<keyword evidence="12" id="KW-1185">Reference proteome</keyword>
<dbReference type="GeneID" id="39991803"/>
<gene>
    <name evidence="11" type="ORF">TM35_002121000</name>
</gene>
<evidence type="ECO:0000256" key="4">
    <source>
        <dbReference type="ARBA" id="ARBA00022679"/>
    </source>
</evidence>
<keyword evidence="5" id="KW-0812">Transmembrane</keyword>
<sequence>MSKKTFFWFELALRLFPNTSYIAKGDDDMFLRVPQYLADLRTLPRRGLYWGSMYKYRVRSLVDNTMVKFFFSSGPCNTLARDVVERIVSFEPLRRLIHTPYSKERESEFLALCMEHEDTMVGRVVHELHYSELIMVREKKCRFHNLRKGCRIAAPSNSSVMIHHIVESEYIDLMKRYEHDTAPKAKFIKHRHDYLYFAC</sequence>
<reference evidence="11 12" key="1">
    <citation type="submission" date="2017-03" db="EMBL/GenBank/DDBJ databases">
        <title>An alternative strategy for trypanosome survival in the mammalian bloodstream revealed through genome and transcriptome analysis of the ubiquitous bovine parasite Trypanosoma (Megatrypanum) theileri.</title>
        <authorList>
            <person name="Kelly S."/>
            <person name="Ivens A."/>
            <person name="Mott A."/>
            <person name="O'Neill E."/>
            <person name="Emms D."/>
            <person name="Macleod O."/>
            <person name="Voorheis P."/>
            <person name="Matthews J."/>
            <person name="Matthews K."/>
            <person name="Carrington M."/>
        </authorList>
    </citation>
    <scope>NUCLEOTIDE SEQUENCE [LARGE SCALE GENOMIC DNA]</scope>
    <source>
        <strain evidence="11">Edinburgh</strain>
    </source>
</reference>
<dbReference type="OrthoDB" id="2139606at2759"/>
<protein>
    <recommendedName>
        <fullName evidence="10">Hexosyltransferase</fullName>
        <ecNumber evidence="10">2.4.1.-</ecNumber>
    </recommendedName>
</protein>
<dbReference type="GO" id="GO:0000139">
    <property type="term" value="C:Golgi membrane"/>
    <property type="evidence" value="ECO:0007669"/>
    <property type="project" value="UniProtKB-SubCell"/>
</dbReference>
<keyword evidence="3 10" id="KW-0328">Glycosyltransferase</keyword>
<evidence type="ECO:0000313" key="12">
    <source>
        <dbReference type="Proteomes" id="UP000192257"/>
    </source>
</evidence>
<keyword evidence="4 11" id="KW-0808">Transferase</keyword>
<dbReference type="AlphaFoldDB" id="A0A1X0NDD5"/>
<comment type="caution">
    <text evidence="11">The sequence shown here is derived from an EMBL/GenBank/DDBJ whole genome shotgun (WGS) entry which is preliminary data.</text>
</comment>
<evidence type="ECO:0000256" key="7">
    <source>
        <dbReference type="ARBA" id="ARBA00022989"/>
    </source>
</evidence>
<evidence type="ECO:0000256" key="2">
    <source>
        <dbReference type="ARBA" id="ARBA00008661"/>
    </source>
</evidence>
<comment type="similarity">
    <text evidence="2 10">Belongs to the glycosyltransferase 31 family.</text>
</comment>
<dbReference type="Gene3D" id="3.90.550.50">
    <property type="match status" value="1"/>
</dbReference>
<dbReference type="Proteomes" id="UP000192257">
    <property type="component" value="Unassembled WGS sequence"/>
</dbReference>
<dbReference type="PANTHER" id="PTHR11214">
    <property type="entry name" value="BETA-1,3-N-ACETYLGLUCOSAMINYLTRANSFERASE"/>
    <property type="match status" value="1"/>
</dbReference>
<keyword evidence="6" id="KW-0735">Signal-anchor</keyword>
<dbReference type="RefSeq" id="XP_028876683.1">
    <property type="nucleotide sequence ID" value="XM_029032023.1"/>
</dbReference>
<evidence type="ECO:0000256" key="6">
    <source>
        <dbReference type="ARBA" id="ARBA00022968"/>
    </source>
</evidence>
<evidence type="ECO:0000256" key="8">
    <source>
        <dbReference type="ARBA" id="ARBA00023034"/>
    </source>
</evidence>
<organism evidence="11 12">
    <name type="scientific">Trypanosoma theileri</name>
    <dbReference type="NCBI Taxonomy" id="67003"/>
    <lineage>
        <taxon>Eukaryota</taxon>
        <taxon>Discoba</taxon>
        <taxon>Euglenozoa</taxon>
        <taxon>Kinetoplastea</taxon>
        <taxon>Metakinetoplastina</taxon>
        <taxon>Trypanosomatida</taxon>
        <taxon>Trypanosomatidae</taxon>
        <taxon>Trypanosoma</taxon>
    </lineage>
</organism>
<evidence type="ECO:0000256" key="9">
    <source>
        <dbReference type="ARBA" id="ARBA00023136"/>
    </source>
</evidence>
<name>A0A1X0NDD5_9TRYP</name>
<keyword evidence="8 10" id="KW-0333">Golgi apparatus</keyword>
<evidence type="ECO:0000256" key="10">
    <source>
        <dbReference type="RuleBase" id="RU363063"/>
    </source>
</evidence>
<evidence type="ECO:0000313" key="11">
    <source>
        <dbReference type="EMBL" id="ORC79393.1"/>
    </source>
</evidence>
<proteinExistence type="inferred from homology"/>
<accession>A0A1X0NDD5</accession>
<dbReference type="EC" id="2.4.1.-" evidence="10"/>
<evidence type="ECO:0000256" key="1">
    <source>
        <dbReference type="ARBA" id="ARBA00004323"/>
    </source>
</evidence>
<keyword evidence="7" id="KW-1133">Transmembrane helix</keyword>
<dbReference type="PANTHER" id="PTHR11214:SF351">
    <property type="entry name" value="BETA-1,3-GALACTOSYLTRANSFERASE PVG3"/>
    <property type="match status" value="1"/>
</dbReference>
<evidence type="ECO:0000256" key="5">
    <source>
        <dbReference type="ARBA" id="ARBA00022692"/>
    </source>
</evidence>
<dbReference type="VEuPathDB" id="TriTrypDB:TM35_002121000"/>
<dbReference type="GO" id="GO:0016758">
    <property type="term" value="F:hexosyltransferase activity"/>
    <property type="evidence" value="ECO:0007669"/>
    <property type="project" value="InterPro"/>
</dbReference>
<evidence type="ECO:0000256" key="3">
    <source>
        <dbReference type="ARBA" id="ARBA00022676"/>
    </source>
</evidence>
<comment type="subcellular location">
    <subcellularLocation>
        <location evidence="1 10">Golgi apparatus membrane</location>
        <topology evidence="1 10">Single-pass type II membrane protein</topology>
    </subcellularLocation>
</comment>
<keyword evidence="9" id="KW-0472">Membrane</keyword>
<dbReference type="EMBL" id="NBCO01000212">
    <property type="protein sequence ID" value="ORC79393.1"/>
    <property type="molecule type" value="Genomic_DNA"/>
</dbReference>
<dbReference type="InterPro" id="IPR002659">
    <property type="entry name" value="Glyco_trans_31"/>
</dbReference>